<protein>
    <recommendedName>
        <fullName evidence="3">Fibronectin type-III domain-containing protein</fullName>
    </recommendedName>
</protein>
<feature type="compositionally biased region" description="Acidic residues" evidence="2">
    <location>
        <begin position="271"/>
        <end position="282"/>
    </location>
</feature>
<dbReference type="PROSITE" id="PS50853">
    <property type="entry name" value="FN3"/>
    <property type="match status" value="1"/>
</dbReference>
<feature type="compositionally biased region" description="Low complexity" evidence="2">
    <location>
        <begin position="168"/>
        <end position="180"/>
    </location>
</feature>
<feature type="compositionally biased region" description="Basic and acidic residues" evidence="2">
    <location>
        <begin position="307"/>
        <end position="393"/>
    </location>
</feature>
<dbReference type="InterPro" id="IPR036116">
    <property type="entry name" value="FN3_sf"/>
</dbReference>
<dbReference type="Proteomes" id="UP001217089">
    <property type="component" value="Unassembled WGS sequence"/>
</dbReference>
<dbReference type="InterPro" id="IPR056565">
    <property type="entry name" value="Fn3_ATF7IP"/>
</dbReference>
<evidence type="ECO:0000313" key="4">
    <source>
        <dbReference type="EMBL" id="KAJ8318805.1"/>
    </source>
</evidence>
<evidence type="ECO:0000256" key="1">
    <source>
        <dbReference type="SAM" id="Coils"/>
    </source>
</evidence>
<name>A0ABQ9FR95_TEGGR</name>
<feature type="compositionally biased region" description="Basic and acidic residues" evidence="2">
    <location>
        <begin position="223"/>
        <end position="247"/>
    </location>
</feature>
<comment type="caution">
    <text evidence="4">The sequence shown here is derived from an EMBL/GenBank/DDBJ whole genome shotgun (WGS) entry which is preliminary data.</text>
</comment>
<feature type="compositionally biased region" description="Basic and acidic residues" evidence="2">
    <location>
        <begin position="453"/>
        <end position="467"/>
    </location>
</feature>
<feature type="domain" description="Fibronectin type-III" evidence="3">
    <location>
        <begin position="989"/>
        <end position="1093"/>
    </location>
</feature>
<organism evidence="4 5">
    <name type="scientific">Tegillarca granosa</name>
    <name type="common">Malaysian cockle</name>
    <name type="synonym">Anadara granosa</name>
    <dbReference type="NCBI Taxonomy" id="220873"/>
    <lineage>
        <taxon>Eukaryota</taxon>
        <taxon>Metazoa</taxon>
        <taxon>Spiralia</taxon>
        <taxon>Lophotrochozoa</taxon>
        <taxon>Mollusca</taxon>
        <taxon>Bivalvia</taxon>
        <taxon>Autobranchia</taxon>
        <taxon>Pteriomorphia</taxon>
        <taxon>Arcoida</taxon>
        <taxon>Arcoidea</taxon>
        <taxon>Arcidae</taxon>
        <taxon>Tegillarca</taxon>
    </lineage>
</organism>
<feature type="region of interest" description="Disordered" evidence="2">
    <location>
        <begin position="111"/>
        <end position="424"/>
    </location>
</feature>
<evidence type="ECO:0000256" key="2">
    <source>
        <dbReference type="SAM" id="MobiDB-lite"/>
    </source>
</evidence>
<dbReference type="Gene3D" id="2.60.40.10">
    <property type="entry name" value="Immunoglobulins"/>
    <property type="match status" value="1"/>
</dbReference>
<feature type="coiled-coil region" evidence="1">
    <location>
        <begin position="515"/>
        <end position="563"/>
    </location>
</feature>
<feature type="compositionally biased region" description="Polar residues" evidence="2">
    <location>
        <begin position="213"/>
        <end position="222"/>
    </location>
</feature>
<feature type="compositionally biased region" description="Basic and acidic residues" evidence="2">
    <location>
        <begin position="121"/>
        <end position="167"/>
    </location>
</feature>
<dbReference type="InterPro" id="IPR013783">
    <property type="entry name" value="Ig-like_fold"/>
</dbReference>
<dbReference type="InterPro" id="IPR026085">
    <property type="entry name" value="ATF7-int"/>
</dbReference>
<dbReference type="PANTHER" id="PTHR23210">
    <property type="entry name" value="ACTIVATING TRANSCRIPTION FACTOR 7 INTERACTING PROTEIN"/>
    <property type="match status" value="1"/>
</dbReference>
<sequence>MNQLNSAENPPKVINLLENSKSKTFSMNDKARSSWDIVSKIQVNTPSLGNLLSKTKYIDCKDPNCKNLAEKNRIESEQAHQNGLSCNKSGGNLFENIKDLKMESANKMMEGIQKPTDITESESKMTDKVEESQGKKTQESIISNKKETSNSEDIKNDSENLDSKPSKNNESSQNSSGSSSLGDEPTLDRTEESVEQHIEKEPLVDQEKHDCDNSNQVQSNDNVKMDVDSESLDVKMTADTKSVKNSDDALLEYEDCENNSKMEEKKLSDDQNNDEMEQEEEEKLLASDSENSESTNVEDSEQNNCKMEVDDGKESKEGLLDKKEIKVEPVKEEDIKKESTEGDSTDMKKDIEQKDKTISQVEVKVEPVKEESLKEENTESDSNDIKTDIKQEIEENSNSSECFERKRPAEADDSVSSEPKRSRLDFVIGKLGSQIGIKPELLPLEDDVSDTEDSTRQDSEESSKSDDASSSVSETETMEETEEEKSPRKKRKKPLRFTRKELKDLVKAKIQSYLKSEQMGIIQELQTKIDELQEANDKWKQKAKDLEKQMLDLTILQQKHEKRKAKTAALRQISTKNVAVQVDENKANLMSKLGQQPVTPQKPVLLKTPPKTGITVASPSPAGTQIIKSPTTAVTTIIMTKTVTSPALSTVPPKLTPMTITQVSVANNSVTRVIPTAPQSQFVTTSSPNQQTLRVGFPSNQTVKSLLDSSRQVGGGSVPKFVAQPPATNFIVVTTASPSLVSSTGGGVGGGLKTNLSKTNSNIAQAIAVASNNQQLVQNSLQHTVKVIDLTGEEENAAKKGLLSQGTAVPVLQQAGIRQPLYGQPIVRPVVSGQPGLNPGQGLLVSTPSGTIVRPGGQQAYQLVFNPTSPALRPGMLTVVQQQPQNSSTSVVRAPSSLIATAVTTVPPQLKTGQTVPTVPGGVVTSTVQKPVEPIKSTVVTQVVRPPPPLQSAPVTKVEEKVINTMNLHPALLPPPPIYHIKPYDKALPPMPTLNISRVSQGIVLSWNMTPTLANHAEVASYQLFAYQEGSAPPSTSLWKKVGDVKALPLPMACTLTQFQEGNHYHFAIRPVDVSGRIGPFSKPSSIHLTKKD</sequence>
<dbReference type="Pfam" id="PF16794">
    <property type="entry name" value="fn3_4"/>
    <property type="match status" value="1"/>
</dbReference>
<feature type="compositionally biased region" description="Acidic residues" evidence="2">
    <location>
        <begin position="443"/>
        <end position="452"/>
    </location>
</feature>
<gene>
    <name evidence="4" type="ORF">KUTeg_003896</name>
</gene>
<proteinExistence type="predicted"/>
<keyword evidence="5" id="KW-1185">Reference proteome</keyword>
<feature type="compositionally biased region" description="Basic and acidic residues" evidence="2">
    <location>
        <begin position="186"/>
        <end position="212"/>
    </location>
</feature>
<reference evidence="4 5" key="1">
    <citation type="submission" date="2022-12" db="EMBL/GenBank/DDBJ databases">
        <title>Chromosome-level genome of Tegillarca granosa.</title>
        <authorList>
            <person name="Kim J."/>
        </authorList>
    </citation>
    <scope>NUCLEOTIDE SEQUENCE [LARGE SCALE GENOMIC DNA]</scope>
    <source>
        <strain evidence="4">Teg-2019</strain>
        <tissue evidence="4">Adductor muscle</tissue>
    </source>
</reference>
<evidence type="ECO:0000313" key="5">
    <source>
        <dbReference type="Proteomes" id="UP001217089"/>
    </source>
</evidence>
<dbReference type="InterPro" id="IPR003961">
    <property type="entry name" value="FN3_dom"/>
</dbReference>
<dbReference type="SUPFAM" id="SSF49265">
    <property type="entry name" value="Fibronectin type III"/>
    <property type="match status" value="1"/>
</dbReference>
<dbReference type="PANTHER" id="PTHR23210:SF26">
    <property type="entry name" value="ACTIVATING TRANSCRIPTION FACTOR 7-INTERACTING PROTEIN 1"/>
    <property type="match status" value="1"/>
</dbReference>
<accession>A0ABQ9FR95</accession>
<keyword evidence="1" id="KW-0175">Coiled coil</keyword>
<feature type="compositionally biased region" description="Basic and acidic residues" evidence="2">
    <location>
        <begin position="258"/>
        <end position="269"/>
    </location>
</feature>
<feature type="region of interest" description="Disordered" evidence="2">
    <location>
        <begin position="437"/>
        <end position="496"/>
    </location>
</feature>
<dbReference type="EMBL" id="JARBDR010000214">
    <property type="protein sequence ID" value="KAJ8318805.1"/>
    <property type="molecule type" value="Genomic_DNA"/>
</dbReference>
<evidence type="ECO:0000259" key="3">
    <source>
        <dbReference type="PROSITE" id="PS50853"/>
    </source>
</evidence>
<feature type="compositionally biased region" description="Basic residues" evidence="2">
    <location>
        <begin position="487"/>
        <end position="496"/>
    </location>
</feature>